<keyword evidence="5 11" id="KW-1133">Transmembrane helix</keyword>
<feature type="transmembrane region" description="Helical" evidence="11">
    <location>
        <begin position="414"/>
        <end position="432"/>
    </location>
</feature>
<organism evidence="14 15">
    <name type="scientific">Phyllosticta citrichinensis</name>
    <dbReference type="NCBI Taxonomy" id="1130410"/>
    <lineage>
        <taxon>Eukaryota</taxon>
        <taxon>Fungi</taxon>
        <taxon>Dikarya</taxon>
        <taxon>Ascomycota</taxon>
        <taxon>Pezizomycotina</taxon>
        <taxon>Dothideomycetes</taxon>
        <taxon>Dothideomycetes incertae sedis</taxon>
        <taxon>Botryosphaeriales</taxon>
        <taxon>Phyllostictaceae</taxon>
        <taxon>Phyllosticta</taxon>
    </lineage>
</organism>
<dbReference type="InterPro" id="IPR013130">
    <property type="entry name" value="Fe3_Rdtase_TM_dom"/>
</dbReference>
<feature type="transmembrane region" description="Helical" evidence="11">
    <location>
        <begin position="304"/>
        <end position="325"/>
    </location>
</feature>
<feature type="chain" id="PRO_5046144830" evidence="12">
    <location>
        <begin position="21"/>
        <end position="782"/>
    </location>
</feature>
<proteinExistence type="inferred from homology"/>
<evidence type="ECO:0000256" key="10">
    <source>
        <dbReference type="SAM" id="MobiDB-lite"/>
    </source>
</evidence>
<dbReference type="CDD" id="cd06186">
    <property type="entry name" value="NOX_Duox_like_FAD_NADP"/>
    <property type="match status" value="1"/>
</dbReference>
<evidence type="ECO:0000259" key="13">
    <source>
        <dbReference type="PROSITE" id="PS51384"/>
    </source>
</evidence>
<feature type="transmembrane region" description="Helical" evidence="11">
    <location>
        <begin position="346"/>
        <end position="365"/>
    </location>
</feature>
<dbReference type="InterPro" id="IPR039261">
    <property type="entry name" value="FNR_nucleotide-bd"/>
</dbReference>
<feature type="transmembrane region" description="Helical" evidence="11">
    <location>
        <begin position="180"/>
        <end position="201"/>
    </location>
</feature>
<comment type="similarity">
    <text evidence="2">Belongs to the ferric reductase (FRE) family.</text>
</comment>
<evidence type="ECO:0000256" key="1">
    <source>
        <dbReference type="ARBA" id="ARBA00004141"/>
    </source>
</evidence>
<evidence type="ECO:0000256" key="6">
    <source>
        <dbReference type="ARBA" id="ARBA00023002"/>
    </source>
</evidence>
<dbReference type="SUPFAM" id="SSF52343">
    <property type="entry name" value="Ferredoxin reductase-like, C-terminal NADP-linked domain"/>
    <property type="match status" value="1"/>
</dbReference>
<feature type="transmembrane region" description="Helical" evidence="11">
    <location>
        <begin position="385"/>
        <end position="407"/>
    </location>
</feature>
<evidence type="ECO:0000256" key="3">
    <source>
        <dbReference type="ARBA" id="ARBA00022448"/>
    </source>
</evidence>
<keyword evidence="3" id="KW-0813">Transport</keyword>
<dbReference type="Pfam" id="PF08030">
    <property type="entry name" value="NAD_binding_6"/>
    <property type="match status" value="1"/>
</dbReference>
<keyword evidence="7" id="KW-0406">Ion transport</keyword>
<feature type="region of interest" description="Disordered" evidence="10">
    <location>
        <begin position="51"/>
        <end position="77"/>
    </location>
</feature>
<comment type="subcellular location">
    <subcellularLocation>
        <location evidence="1">Membrane</location>
        <topology evidence="1">Multi-pass membrane protein</topology>
    </subcellularLocation>
</comment>
<dbReference type="PANTHER" id="PTHR32361:SF9">
    <property type="entry name" value="FERRIC REDUCTASE TRANSMEMBRANE COMPONENT 3-RELATED"/>
    <property type="match status" value="1"/>
</dbReference>
<evidence type="ECO:0000256" key="11">
    <source>
        <dbReference type="SAM" id="Phobius"/>
    </source>
</evidence>
<evidence type="ECO:0000256" key="2">
    <source>
        <dbReference type="ARBA" id="ARBA00006278"/>
    </source>
</evidence>
<dbReference type="Gene3D" id="3.40.50.80">
    <property type="entry name" value="Nucleotide-binding domain of ferredoxin-NADP reductase (FNR) module"/>
    <property type="match status" value="1"/>
</dbReference>
<gene>
    <name evidence="14" type="ORF">IWX90DRAFT_509009</name>
</gene>
<dbReference type="EMBL" id="JBBWUH010000009">
    <property type="protein sequence ID" value="KAK8157218.1"/>
    <property type="molecule type" value="Genomic_DNA"/>
</dbReference>
<keyword evidence="12" id="KW-0732">Signal</keyword>
<evidence type="ECO:0000256" key="8">
    <source>
        <dbReference type="ARBA" id="ARBA00023136"/>
    </source>
</evidence>
<protein>
    <submittedName>
        <fullName evidence="14">Ferric reductase transmembrane component 4</fullName>
    </submittedName>
</protein>
<evidence type="ECO:0000256" key="12">
    <source>
        <dbReference type="SAM" id="SignalP"/>
    </source>
</evidence>
<feature type="domain" description="FAD-binding FR-type" evidence="13">
    <location>
        <begin position="463"/>
        <end position="614"/>
    </location>
</feature>
<evidence type="ECO:0000313" key="14">
    <source>
        <dbReference type="EMBL" id="KAK8157218.1"/>
    </source>
</evidence>
<comment type="caution">
    <text evidence="14">The sequence shown here is derived from an EMBL/GenBank/DDBJ whole genome shotgun (WGS) entry which is preliminary data.</text>
</comment>
<accession>A0ABR1XJ80</accession>
<feature type="transmembrane region" description="Helical" evidence="11">
    <location>
        <begin position="268"/>
        <end position="289"/>
    </location>
</feature>
<dbReference type="SFLD" id="SFLDS00052">
    <property type="entry name" value="Ferric_Reductase_Domain"/>
    <property type="match status" value="1"/>
</dbReference>
<dbReference type="InterPro" id="IPR051410">
    <property type="entry name" value="Ferric/Cupric_Reductase"/>
</dbReference>
<evidence type="ECO:0000256" key="5">
    <source>
        <dbReference type="ARBA" id="ARBA00022989"/>
    </source>
</evidence>
<reference evidence="14 15" key="1">
    <citation type="journal article" date="2022" name="G3 (Bethesda)">
        <title>Enemy or ally: a genomic approach to elucidate the lifestyle of Phyllosticta citrichinaensis.</title>
        <authorList>
            <person name="Buijs V.A."/>
            <person name="Groenewald J.Z."/>
            <person name="Haridas S."/>
            <person name="LaButti K.M."/>
            <person name="Lipzen A."/>
            <person name="Martin F.M."/>
            <person name="Barry K."/>
            <person name="Grigoriev I.V."/>
            <person name="Crous P.W."/>
            <person name="Seidl M.F."/>
        </authorList>
    </citation>
    <scope>NUCLEOTIDE SEQUENCE [LARGE SCALE GENOMIC DNA]</scope>
    <source>
        <strain evidence="14 15">CBS 129764</strain>
    </source>
</reference>
<evidence type="ECO:0000256" key="4">
    <source>
        <dbReference type="ARBA" id="ARBA00022692"/>
    </source>
</evidence>
<feature type="signal peptide" evidence="12">
    <location>
        <begin position="1"/>
        <end position="20"/>
    </location>
</feature>
<dbReference type="PANTHER" id="PTHR32361">
    <property type="entry name" value="FERRIC/CUPRIC REDUCTASE TRANSMEMBRANE COMPONENT"/>
    <property type="match status" value="1"/>
</dbReference>
<evidence type="ECO:0000256" key="7">
    <source>
        <dbReference type="ARBA" id="ARBA00023065"/>
    </source>
</evidence>
<dbReference type="PROSITE" id="PS51384">
    <property type="entry name" value="FAD_FR"/>
    <property type="match status" value="1"/>
</dbReference>
<dbReference type="Pfam" id="PF01794">
    <property type="entry name" value="Ferric_reduct"/>
    <property type="match status" value="1"/>
</dbReference>
<dbReference type="InterPro" id="IPR017927">
    <property type="entry name" value="FAD-bd_FR_type"/>
</dbReference>
<dbReference type="Proteomes" id="UP001456524">
    <property type="component" value="Unassembled WGS sequence"/>
</dbReference>
<name>A0ABR1XJ80_9PEZI</name>
<evidence type="ECO:0000256" key="9">
    <source>
        <dbReference type="ARBA" id="ARBA00023180"/>
    </source>
</evidence>
<keyword evidence="8 11" id="KW-0472">Membrane</keyword>
<dbReference type="SFLD" id="SFLDG01168">
    <property type="entry name" value="Ferric_reductase_subgroup_(FRE"/>
    <property type="match status" value="1"/>
</dbReference>
<keyword evidence="6" id="KW-0560">Oxidoreductase</keyword>
<keyword evidence="15" id="KW-1185">Reference proteome</keyword>
<keyword evidence="9" id="KW-0325">Glycoprotein</keyword>
<sequence length="782" mass="87730">MKSWTYSCAIWAFLFLTVLAKPKVPPPKEPNQHCFYAIYLGLSPLKWTQRAASNSSQKSDHPNGQFNSSVPIQSGKSSDMTSCTVAIEMTSLYASAKAYCSDDQIAAGTEYWKGICKDLDLGNITGLVTAPYIQGLESVDPERNKSSTIKEPSLLTKGYFDRAYRTANARAKFDPDSVRFGWIVMAYWGAIVFLGIVTNVFRQIRSQHIESAMDDTQGDLETRKPGKISESSSAVYAWLQSHVVIPAAIGTYHNSLLCWCTIPKRLELIILSGFWILSFVLCCVKYPVVFHGNVIRTTNYAQQIWLYTATRTSFLALSLLPWIWMFAGRNNIFIWATGWSFRRFNIFHRHVARVVTLLAIYHGIGESIVRIQYLHRWKLSLELDWFTFGIVALVAMCTMVGTSNAWVRAKFYEASLAIHIALAVLVTIALFVHLSKMEDEYTDYLWAVVAIWCFDRFLRIVRLVYCNLHVRSSTKIVRGPSAVATYSKDTDVVRVDIKPGSVPFKPGPGQSYYLYEPLRFKGWECHPLSLGAYSTSAGFVSPSPTAGKDLAVTSSRPESVANSASSTAEPTFTFWIRPYAGWTRRLRDQCLASPSLTITPTILLEGPYGHAAPLHTFENVLLIAGGTGISTAVPYIIDHVQRAREGRTRTRSIKLVWVARQSAFIQELCQHELRPALRRPELEGLFWASRNKVAVDVESADVEKDGIFVSEQRQVSIEIRQGRPDIQALVANLAREWKQTGQRAVVLASGPGDIADEAREAVHVALKNGCRHLKYVEEAYGW</sequence>
<dbReference type="InterPro" id="IPR013121">
    <property type="entry name" value="Fe_red_NAD-bd_6"/>
</dbReference>
<evidence type="ECO:0000313" key="15">
    <source>
        <dbReference type="Proteomes" id="UP001456524"/>
    </source>
</evidence>
<keyword evidence="4 11" id="KW-0812">Transmembrane</keyword>